<dbReference type="GO" id="GO:0004672">
    <property type="term" value="F:protein kinase activity"/>
    <property type="evidence" value="ECO:0007669"/>
    <property type="project" value="InterPro"/>
</dbReference>
<dbReference type="AlphaFoldDB" id="A0A8S4A1C7"/>
<dbReference type="InterPro" id="IPR011009">
    <property type="entry name" value="Kinase-like_dom_sf"/>
</dbReference>
<dbReference type="PROSITE" id="PS00108">
    <property type="entry name" value="PROTEIN_KINASE_ST"/>
    <property type="match status" value="1"/>
</dbReference>
<dbReference type="Proteomes" id="UP000678393">
    <property type="component" value="Unassembled WGS sequence"/>
</dbReference>
<evidence type="ECO:0000259" key="2">
    <source>
        <dbReference type="PROSITE" id="PS50011"/>
    </source>
</evidence>
<dbReference type="InterPro" id="IPR000719">
    <property type="entry name" value="Prot_kinase_dom"/>
</dbReference>
<comment type="caution">
    <text evidence="3">The sequence shown here is derived from an EMBL/GenBank/DDBJ whole genome shotgun (WGS) entry which is preliminary data.</text>
</comment>
<dbReference type="InterPro" id="IPR052751">
    <property type="entry name" value="Plant_MAPKKK"/>
</dbReference>
<sequence length="750" mass="83385">METSRVAEESGPDEDLQLKSSLLKVIDADCPEFAGKRGVISVDRTDPIIEKFLSDVPNLLLQNDSYGLIWDKNLKPDNLRYEKGEHFVSTREADRKTNHATVSFYRDGVTGARFAIKTLQKATTFYPEEIRVGLTIQHPNICSVYGIIIRNGTVHILLEHAGSPLYQERVWIAECPQRALSFAQQSFQALDIIHGHGFVHCDIKPDNIMIDRHNNNKFTVKLIDFGTCHTKGARLSSTTANTTFLYWSPEIWQALANQKEIICRPAMDVYALALTLHFVHTSSHLMQRFKDEDLKNVMMKTPDDILLVALPETIPSDLSVVVKSCLDGNHETRSSAQEALKLLTDHALMRWSSSTKADENYKDSFTRMCSSINRCTTRHTKSDTSNTDFKILTASRTSLNSSEKDTSTSSSISGEKRELKASVKARKISLNPANKFNKPSHKGKKAAKLPPKLCFQTMSLESLQAPLVSTESDLEKTMEIKLDDKDYSYSALLKNLALHVKEPHQVNSSYAHCKSTDRSEVVHSLTTDSATETTKKGAGSCSWPENPIISKSTKFSGNKPKPRNEGTSLLLTKHTTLGSSVSKEENVQMDCQTTSNCSIRVQEGSSTANSGVVADDMGFVFSAFGDTEFAAAEDILDNWLKMIDEQKEPSCDTKQLDVNAHQTRTIRQDQIVLNRQDEPMDTDSEDVSVPAGNIQNNVNIPATKGNRKRLADSSANSSGIPGKAVFLTASQQEMNTKQLPDFDQILPENI</sequence>
<dbReference type="GO" id="GO:0007165">
    <property type="term" value="P:signal transduction"/>
    <property type="evidence" value="ECO:0007669"/>
    <property type="project" value="TreeGrafter"/>
</dbReference>
<dbReference type="Pfam" id="PF00069">
    <property type="entry name" value="Pkinase"/>
    <property type="match status" value="1"/>
</dbReference>
<evidence type="ECO:0000313" key="3">
    <source>
        <dbReference type="EMBL" id="CAG5133755.1"/>
    </source>
</evidence>
<dbReference type="OrthoDB" id="6139845at2759"/>
<dbReference type="SUPFAM" id="SSF56112">
    <property type="entry name" value="Protein kinase-like (PK-like)"/>
    <property type="match status" value="1"/>
</dbReference>
<dbReference type="InterPro" id="IPR008271">
    <property type="entry name" value="Ser/Thr_kinase_AS"/>
</dbReference>
<dbReference type="Gene3D" id="1.10.510.10">
    <property type="entry name" value="Transferase(Phosphotransferase) domain 1"/>
    <property type="match status" value="1"/>
</dbReference>
<evidence type="ECO:0000313" key="4">
    <source>
        <dbReference type="Proteomes" id="UP000678393"/>
    </source>
</evidence>
<keyword evidence="4" id="KW-1185">Reference proteome</keyword>
<feature type="region of interest" description="Disordered" evidence="1">
    <location>
        <begin position="677"/>
        <end position="718"/>
    </location>
</feature>
<dbReference type="SMART" id="SM00220">
    <property type="entry name" value="S_TKc"/>
    <property type="match status" value="1"/>
</dbReference>
<evidence type="ECO:0000256" key="1">
    <source>
        <dbReference type="SAM" id="MobiDB-lite"/>
    </source>
</evidence>
<dbReference type="PROSITE" id="PS50011">
    <property type="entry name" value="PROTEIN_KINASE_DOM"/>
    <property type="match status" value="1"/>
</dbReference>
<dbReference type="Gene3D" id="3.30.200.20">
    <property type="entry name" value="Phosphorylase Kinase, domain 1"/>
    <property type="match status" value="1"/>
</dbReference>
<dbReference type="PANTHER" id="PTHR48011:SF52">
    <property type="entry name" value="PROTEIN KINASE FAMILY PROTEIN-RELATED"/>
    <property type="match status" value="1"/>
</dbReference>
<protein>
    <recommendedName>
        <fullName evidence="2">Protein kinase domain-containing protein</fullName>
    </recommendedName>
</protein>
<dbReference type="PANTHER" id="PTHR48011">
    <property type="entry name" value="CCR4-NOT TRANSCRIPTIONAL COMPLEX SUBUNIT CAF120-RELATED"/>
    <property type="match status" value="1"/>
</dbReference>
<reference evidence="3" key="1">
    <citation type="submission" date="2021-04" db="EMBL/GenBank/DDBJ databases">
        <authorList>
            <consortium name="Molecular Ecology Group"/>
        </authorList>
    </citation>
    <scope>NUCLEOTIDE SEQUENCE</scope>
</reference>
<feature type="domain" description="Protein kinase" evidence="2">
    <location>
        <begin position="76"/>
        <end position="349"/>
    </location>
</feature>
<gene>
    <name evidence="3" type="ORF">CUNI_LOCUS19313</name>
</gene>
<name>A0A8S4A1C7_9EUPU</name>
<accession>A0A8S4A1C7</accession>
<dbReference type="GO" id="GO:0005524">
    <property type="term" value="F:ATP binding"/>
    <property type="evidence" value="ECO:0007669"/>
    <property type="project" value="InterPro"/>
</dbReference>
<dbReference type="EMBL" id="CAJHNH020006446">
    <property type="protein sequence ID" value="CAG5133755.1"/>
    <property type="molecule type" value="Genomic_DNA"/>
</dbReference>
<organism evidence="3 4">
    <name type="scientific">Candidula unifasciata</name>
    <dbReference type="NCBI Taxonomy" id="100452"/>
    <lineage>
        <taxon>Eukaryota</taxon>
        <taxon>Metazoa</taxon>
        <taxon>Spiralia</taxon>
        <taxon>Lophotrochozoa</taxon>
        <taxon>Mollusca</taxon>
        <taxon>Gastropoda</taxon>
        <taxon>Heterobranchia</taxon>
        <taxon>Euthyneura</taxon>
        <taxon>Panpulmonata</taxon>
        <taxon>Eupulmonata</taxon>
        <taxon>Stylommatophora</taxon>
        <taxon>Helicina</taxon>
        <taxon>Helicoidea</taxon>
        <taxon>Geomitridae</taxon>
        <taxon>Candidula</taxon>
    </lineage>
</organism>
<proteinExistence type="predicted"/>